<protein>
    <submittedName>
        <fullName evidence="1">Uncharacterized protein</fullName>
    </submittedName>
</protein>
<comment type="caution">
    <text evidence="1">The sequence shown here is derived from an EMBL/GenBank/DDBJ whole genome shotgun (WGS) entry which is preliminary data.</text>
</comment>
<organism evidence="1 2">
    <name type="scientific">Paraburkholderia metrosideri</name>
    <dbReference type="NCBI Taxonomy" id="580937"/>
    <lineage>
        <taxon>Bacteria</taxon>
        <taxon>Pseudomonadati</taxon>
        <taxon>Pseudomonadota</taxon>
        <taxon>Betaproteobacteria</taxon>
        <taxon>Burkholderiales</taxon>
        <taxon>Burkholderiaceae</taxon>
        <taxon>Paraburkholderia</taxon>
    </lineage>
</organism>
<keyword evidence="2" id="KW-1185">Reference proteome</keyword>
<evidence type="ECO:0000313" key="1">
    <source>
        <dbReference type="EMBL" id="CAD6524870.1"/>
    </source>
</evidence>
<reference evidence="1 2" key="1">
    <citation type="submission" date="2020-10" db="EMBL/GenBank/DDBJ databases">
        <authorList>
            <person name="Peeters C."/>
        </authorList>
    </citation>
    <scope>NUCLEOTIDE SEQUENCE [LARGE SCALE GENOMIC DNA]</scope>
    <source>
        <strain evidence="1 2">LMG 28140</strain>
    </source>
</reference>
<sequence length="215" mass="23525">MYFYSVLAIWRRRGGCAASKPLSIATPKKPDKTGQADVAWFNTAASGNEIKRSGKQPRYRTPPHAMREPCALRARDGDRLPGGRCGLRACSQRTGVRRWVRFVKPEVCVALARQHHSCSYRADLAESFPTGISARTVGFAYWCRRSSATFAKLVISGYVSRFGVEALFVFISRAMSAAGIKQGRLKTAGPLGVSASSVSPIQSVLLEWAARPMAK</sequence>
<name>A0ABN7HKX9_9BURK</name>
<dbReference type="Proteomes" id="UP000598032">
    <property type="component" value="Unassembled WGS sequence"/>
</dbReference>
<gene>
    <name evidence="1" type="ORF">LMG28140_01700</name>
</gene>
<proteinExistence type="predicted"/>
<dbReference type="EMBL" id="CAJHCP010000003">
    <property type="protein sequence ID" value="CAD6524870.1"/>
    <property type="molecule type" value="Genomic_DNA"/>
</dbReference>
<evidence type="ECO:0000313" key="2">
    <source>
        <dbReference type="Proteomes" id="UP000598032"/>
    </source>
</evidence>
<accession>A0ABN7HKX9</accession>